<dbReference type="EMBL" id="CAADEY010000060">
    <property type="protein sequence ID" value="VFJ57561.1"/>
    <property type="molecule type" value="Genomic_DNA"/>
</dbReference>
<dbReference type="AlphaFoldDB" id="A0A450SU97"/>
<gene>
    <name evidence="1" type="ORF">BECKDK2373C_GA0170839_106021</name>
</gene>
<proteinExistence type="predicted"/>
<name>A0A450SU97_9GAMM</name>
<evidence type="ECO:0000313" key="1">
    <source>
        <dbReference type="EMBL" id="VFJ57561.1"/>
    </source>
</evidence>
<protein>
    <recommendedName>
        <fullName evidence="2">Anti-bacteriophage protein A/HamA C-terminal domain-containing protein</fullName>
    </recommendedName>
</protein>
<reference evidence="1" key="1">
    <citation type="submission" date="2019-02" db="EMBL/GenBank/DDBJ databases">
        <authorList>
            <person name="Gruber-Vodicka R. H."/>
            <person name="Seah K. B. B."/>
        </authorList>
    </citation>
    <scope>NUCLEOTIDE SEQUENCE</scope>
    <source>
        <strain evidence="1">BECK_DK161</strain>
    </source>
</reference>
<sequence length="265" mass="28684">MKVAAGSECYRLGSAPCQGTGLVWGEKELDEAISGSVSTVVFDDEGKAGIAEILGDVADTAFAREQLAEVLANPDTIENWRVGEAIAETYLGDHRACLFPWPDGRDERKSGSSLPGADLVGFQADGNGDRFAFGEVKTSSEAKYPPGAVHGRTGLKQQMEDLRDNTRIRDDLMKYLGHRAGTADWRARYQAASGRYLKNKSDVQLFGVLVRDVEPRQDDVRVRVKKLAEGCPTGTDMEILALYLPNGSIGELSSKVLATRAEGDS</sequence>
<evidence type="ECO:0008006" key="2">
    <source>
        <dbReference type="Google" id="ProtNLM"/>
    </source>
</evidence>
<organism evidence="1">
    <name type="scientific">Candidatus Kentrum sp. DK</name>
    <dbReference type="NCBI Taxonomy" id="2126562"/>
    <lineage>
        <taxon>Bacteria</taxon>
        <taxon>Pseudomonadati</taxon>
        <taxon>Pseudomonadota</taxon>
        <taxon>Gammaproteobacteria</taxon>
        <taxon>Candidatus Kentrum</taxon>
    </lineage>
</organism>
<accession>A0A450SU97</accession>